<feature type="transmembrane region" description="Helical" evidence="10">
    <location>
        <begin position="246"/>
        <end position="265"/>
    </location>
</feature>
<sequence>MILIGLIAILFGAGLLCWASERYNPQWPKWIALAALVLSLVLVAVLATASADHSGAWLLRFEAAWIPRFGIGLVFAIDGLSLLLLALTVFLGVIAVATAWKEITHRSGFFYFNLLWTLAGVVGIFTALDLFLFFFFWEVMLIPMYFIIAIWGHENRTYAAIKFFIFTQVSGLLMLLAIVVLAFSHYHLTGQLTFNYFDLLQTPLPPQLAYWLMIGFFIAFVVKLPSFPFHTWLPDAHTQAPTAGSVILAGVLLKTGAYGLLRFVLPLFPDAAQQFSTVAMTLGTISVLYGASMAFAQHDVKRLVAYSSISHMGFITLAVFAANAQAYQGAVMTMLAHGLSSAALFALAGGLQHRLHTRDMRRMGGFWLTSPRLGAIALFFCLAALGLPGLANFIGEFLILLGTFRSAPTFAVIAALGMIAAPVYALLVIQKVFHGAPGGADTDTAAAGSCTDADRRELSYFFALIAVTVYLGFFPQATFEWTAPAVQVLLDFSSGGADTLVLGTAGGGR</sequence>
<dbReference type="NCBIfam" id="TIGR01972">
    <property type="entry name" value="NDH_I_M"/>
    <property type="match status" value="1"/>
</dbReference>
<evidence type="ECO:0000256" key="1">
    <source>
        <dbReference type="ARBA" id="ARBA00004127"/>
    </source>
</evidence>
<dbReference type="GO" id="GO:0008137">
    <property type="term" value="F:NADH dehydrogenase (ubiquinone) activity"/>
    <property type="evidence" value="ECO:0007669"/>
    <property type="project" value="InterPro"/>
</dbReference>
<dbReference type="Proteomes" id="UP000319732">
    <property type="component" value="Unassembled WGS sequence"/>
</dbReference>
<evidence type="ECO:0000256" key="2">
    <source>
        <dbReference type="ARBA" id="ARBA00009025"/>
    </source>
</evidence>
<evidence type="ECO:0000256" key="8">
    <source>
        <dbReference type="ARBA" id="ARBA00032798"/>
    </source>
</evidence>
<dbReference type="GO" id="GO:0016020">
    <property type="term" value="C:membrane"/>
    <property type="evidence" value="ECO:0007669"/>
    <property type="project" value="UniProtKB-SubCell"/>
</dbReference>
<feature type="domain" description="NADH:quinone oxidoreductase/Mrp antiporter transmembrane" evidence="11">
    <location>
        <begin position="127"/>
        <end position="415"/>
    </location>
</feature>
<evidence type="ECO:0000256" key="4">
    <source>
        <dbReference type="ARBA" id="ARBA00022692"/>
    </source>
</evidence>
<evidence type="ECO:0000256" key="5">
    <source>
        <dbReference type="ARBA" id="ARBA00022989"/>
    </source>
</evidence>
<evidence type="ECO:0000256" key="7">
    <source>
        <dbReference type="ARBA" id="ARBA00031584"/>
    </source>
</evidence>
<name>A0A545T1T1_9GAMM</name>
<keyword evidence="12" id="KW-0560">Oxidoreductase</keyword>
<dbReference type="InterPro" id="IPR003918">
    <property type="entry name" value="NADH_UbQ_OxRdtase"/>
</dbReference>
<comment type="similarity">
    <text evidence="2">Belongs to the complex I subunit 4 family.</text>
</comment>
<dbReference type="InterPro" id="IPR010227">
    <property type="entry name" value="NADH_Q_OxRdtase_chainM/4"/>
</dbReference>
<evidence type="ECO:0000313" key="13">
    <source>
        <dbReference type="Proteomes" id="UP000319732"/>
    </source>
</evidence>
<dbReference type="GO" id="GO:0048039">
    <property type="term" value="F:ubiquinone binding"/>
    <property type="evidence" value="ECO:0007669"/>
    <property type="project" value="TreeGrafter"/>
</dbReference>
<dbReference type="NCBIfam" id="NF004498">
    <property type="entry name" value="PRK05846.1-1"/>
    <property type="match status" value="1"/>
</dbReference>
<proteinExistence type="inferred from homology"/>
<feature type="transmembrane region" description="Helical" evidence="10">
    <location>
        <begin position="134"/>
        <end position="151"/>
    </location>
</feature>
<dbReference type="PANTHER" id="PTHR43507:SF1">
    <property type="entry name" value="NADH-UBIQUINONE OXIDOREDUCTASE CHAIN 4"/>
    <property type="match status" value="1"/>
</dbReference>
<feature type="transmembrane region" description="Helical" evidence="10">
    <location>
        <begin position="271"/>
        <end position="291"/>
    </location>
</feature>
<dbReference type="GO" id="GO:0003954">
    <property type="term" value="F:NADH dehydrogenase activity"/>
    <property type="evidence" value="ECO:0007669"/>
    <property type="project" value="TreeGrafter"/>
</dbReference>
<feature type="transmembrane region" description="Helical" evidence="10">
    <location>
        <begin position="29"/>
        <end position="50"/>
    </location>
</feature>
<dbReference type="GO" id="GO:0042773">
    <property type="term" value="P:ATP synthesis coupled electron transport"/>
    <property type="evidence" value="ECO:0007669"/>
    <property type="project" value="InterPro"/>
</dbReference>
<dbReference type="EMBL" id="VHSG01000022">
    <property type="protein sequence ID" value="TQV71178.1"/>
    <property type="molecule type" value="Genomic_DNA"/>
</dbReference>
<dbReference type="PANTHER" id="PTHR43507">
    <property type="entry name" value="NADH-UBIQUINONE OXIDOREDUCTASE CHAIN 4"/>
    <property type="match status" value="1"/>
</dbReference>
<gene>
    <name evidence="12" type="primary">nuoM</name>
    <name evidence="12" type="ORF">FKG94_20025</name>
</gene>
<keyword evidence="4 9" id="KW-0812">Transmembrane</keyword>
<comment type="caution">
    <text evidence="12">The sequence shown here is derived from an EMBL/GenBank/DDBJ whole genome shotgun (WGS) entry which is preliminary data.</text>
</comment>
<dbReference type="InterPro" id="IPR001750">
    <property type="entry name" value="ND/Mrp_TM"/>
</dbReference>
<protein>
    <recommendedName>
        <fullName evidence="3">NADH-quinone oxidoreductase subunit M</fullName>
    </recommendedName>
    <alternativeName>
        <fullName evidence="7">NADH dehydrogenase I subunit M</fullName>
    </alternativeName>
    <alternativeName>
        <fullName evidence="8">NDH-1 subunit M</fullName>
    </alternativeName>
</protein>
<dbReference type="RefSeq" id="WP_142928720.1">
    <property type="nucleotide sequence ID" value="NZ_ML660100.1"/>
</dbReference>
<feature type="transmembrane region" description="Helical" evidence="10">
    <location>
        <begin position="109"/>
        <end position="128"/>
    </location>
</feature>
<evidence type="ECO:0000256" key="6">
    <source>
        <dbReference type="ARBA" id="ARBA00023136"/>
    </source>
</evidence>
<feature type="transmembrane region" description="Helical" evidence="10">
    <location>
        <begin position="458"/>
        <end position="479"/>
    </location>
</feature>
<feature type="transmembrane region" description="Helical" evidence="10">
    <location>
        <begin position="373"/>
        <end position="395"/>
    </location>
</feature>
<dbReference type="Pfam" id="PF00361">
    <property type="entry name" value="Proton_antipo_M"/>
    <property type="match status" value="1"/>
</dbReference>
<keyword evidence="13" id="KW-1185">Reference proteome</keyword>
<accession>A0A545T1T1</accession>
<dbReference type="AlphaFoldDB" id="A0A545T1T1"/>
<evidence type="ECO:0000313" key="12">
    <source>
        <dbReference type="EMBL" id="TQV71178.1"/>
    </source>
</evidence>
<dbReference type="GO" id="GO:0012505">
    <property type="term" value="C:endomembrane system"/>
    <property type="evidence" value="ECO:0007669"/>
    <property type="project" value="UniProtKB-SubCell"/>
</dbReference>
<dbReference type="OrthoDB" id="9768329at2"/>
<dbReference type="GO" id="GO:0015990">
    <property type="term" value="P:electron transport coupled proton transport"/>
    <property type="evidence" value="ECO:0007669"/>
    <property type="project" value="TreeGrafter"/>
</dbReference>
<evidence type="ECO:0000256" key="9">
    <source>
        <dbReference type="RuleBase" id="RU000320"/>
    </source>
</evidence>
<evidence type="ECO:0000256" key="3">
    <source>
        <dbReference type="ARBA" id="ARBA00019906"/>
    </source>
</evidence>
<organism evidence="12 13">
    <name type="scientific">Exilibacterium tricleocarpae</name>
    <dbReference type="NCBI Taxonomy" id="2591008"/>
    <lineage>
        <taxon>Bacteria</taxon>
        <taxon>Pseudomonadati</taxon>
        <taxon>Pseudomonadota</taxon>
        <taxon>Gammaproteobacteria</taxon>
        <taxon>Cellvibrionales</taxon>
        <taxon>Cellvibrionaceae</taxon>
        <taxon>Exilibacterium</taxon>
    </lineage>
</organism>
<feature type="transmembrane region" description="Helical" evidence="10">
    <location>
        <begin position="163"/>
        <end position="188"/>
    </location>
</feature>
<keyword evidence="5 10" id="KW-1133">Transmembrane helix</keyword>
<reference evidence="12 13" key="1">
    <citation type="submission" date="2019-06" db="EMBL/GenBank/DDBJ databases">
        <title>Whole genome sequence for Cellvibrionaceae sp. R142.</title>
        <authorList>
            <person name="Wang G."/>
        </authorList>
    </citation>
    <scope>NUCLEOTIDE SEQUENCE [LARGE SCALE GENOMIC DNA]</scope>
    <source>
        <strain evidence="12 13">R142</strain>
    </source>
</reference>
<comment type="subcellular location">
    <subcellularLocation>
        <location evidence="1">Endomembrane system</location>
        <topology evidence="1">Multi-pass membrane protein</topology>
    </subcellularLocation>
    <subcellularLocation>
        <location evidence="9">Membrane</location>
        <topology evidence="9">Multi-pass membrane protein</topology>
    </subcellularLocation>
</comment>
<feature type="transmembrane region" description="Helical" evidence="10">
    <location>
        <begin position="407"/>
        <end position="429"/>
    </location>
</feature>
<feature type="transmembrane region" description="Helical" evidence="10">
    <location>
        <begin position="208"/>
        <end position="225"/>
    </location>
</feature>
<evidence type="ECO:0000259" key="11">
    <source>
        <dbReference type="Pfam" id="PF00361"/>
    </source>
</evidence>
<evidence type="ECO:0000256" key="10">
    <source>
        <dbReference type="SAM" id="Phobius"/>
    </source>
</evidence>
<feature type="transmembrane region" description="Helical" evidence="10">
    <location>
        <begin position="83"/>
        <end position="100"/>
    </location>
</feature>
<feature type="transmembrane region" description="Helical" evidence="10">
    <location>
        <begin position="303"/>
        <end position="324"/>
    </location>
</feature>
<keyword evidence="6 10" id="KW-0472">Membrane</keyword>
<feature type="transmembrane region" description="Helical" evidence="10">
    <location>
        <begin position="330"/>
        <end position="352"/>
    </location>
</feature>
<dbReference type="PRINTS" id="PR01437">
    <property type="entry name" value="NUOXDRDTASE4"/>
</dbReference>